<dbReference type="EMBL" id="GL883025">
    <property type="protein sequence ID" value="EGG15909.1"/>
    <property type="molecule type" value="Genomic_DNA"/>
</dbReference>
<evidence type="ECO:0000313" key="5">
    <source>
        <dbReference type="Proteomes" id="UP000007797"/>
    </source>
</evidence>
<comment type="similarity">
    <text evidence="1">Belongs to the GST superfamily.</text>
</comment>
<dbReference type="SFLD" id="SFLDG00358">
    <property type="entry name" value="Main_(cytGST)"/>
    <property type="match status" value="1"/>
</dbReference>
<keyword evidence="5" id="KW-1185">Reference proteome</keyword>
<dbReference type="InterPro" id="IPR010987">
    <property type="entry name" value="Glutathione-S-Trfase_C-like"/>
</dbReference>
<feature type="domain" description="GST C-terminal" evidence="3">
    <location>
        <begin position="103"/>
        <end position="233"/>
    </location>
</feature>
<sequence>MEPATLQPIKLYTVNTPNGSKPWILLKLLDIPFQVIMVNIKAGEQFQDAFVKINPNSKVPAIVDPNQIGEKGEPLTVWESGNILLYIAKTYGKGLYLPDDRLRPQAHYEVLNWLFLQMSTVGPHFGNYYHYKMHAAGENLDYPIKRHFTELRRLFHLFNRQLEKHAFIAGDELSIADIAIYPWSKMIVVIPEFTQAEFPKLFDYHARVGQIQAVKDYVKFDEDIKAVHPHKPFTEEERKVLFFRDR</sequence>
<dbReference type="InterPro" id="IPR036282">
    <property type="entry name" value="Glutathione-S-Trfase_C_sf"/>
</dbReference>
<dbReference type="PROSITE" id="PS50405">
    <property type="entry name" value="GST_CTER"/>
    <property type="match status" value="1"/>
</dbReference>
<dbReference type="SFLD" id="SFLDS00019">
    <property type="entry name" value="Glutathione_Transferase_(cytos"/>
    <property type="match status" value="1"/>
</dbReference>
<dbReference type="OrthoDB" id="14146at2759"/>
<protein>
    <recommendedName>
        <fullName evidence="6">Glutathione S-transferase</fullName>
    </recommendedName>
</protein>
<evidence type="ECO:0000313" key="4">
    <source>
        <dbReference type="EMBL" id="EGG15909.1"/>
    </source>
</evidence>
<dbReference type="GeneID" id="14867877"/>
<gene>
    <name evidence="4" type="ORF">DFA_09578</name>
</gene>
<dbReference type="InterPro" id="IPR004046">
    <property type="entry name" value="GST_C"/>
</dbReference>
<evidence type="ECO:0000259" key="2">
    <source>
        <dbReference type="PROSITE" id="PS50404"/>
    </source>
</evidence>
<dbReference type="OMA" id="GHSGAEY"/>
<name>F4Q809_CACFS</name>
<dbReference type="InterPro" id="IPR004045">
    <property type="entry name" value="Glutathione_S-Trfase_N"/>
</dbReference>
<dbReference type="Gene3D" id="1.20.1050.10">
    <property type="match status" value="1"/>
</dbReference>
<dbReference type="Pfam" id="PF13409">
    <property type="entry name" value="GST_N_2"/>
    <property type="match status" value="1"/>
</dbReference>
<dbReference type="InterPro" id="IPR040079">
    <property type="entry name" value="Glutathione_S-Trfase"/>
</dbReference>
<dbReference type="KEGG" id="dfa:DFA_09578"/>
<proteinExistence type="inferred from homology"/>
<dbReference type="InterPro" id="IPR036249">
    <property type="entry name" value="Thioredoxin-like_sf"/>
</dbReference>
<organism evidence="4 5">
    <name type="scientific">Cavenderia fasciculata</name>
    <name type="common">Slime mold</name>
    <name type="synonym">Dictyostelium fasciculatum</name>
    <dbReference type="NCBI Taxonomy" id="261658"/>
    <lineage>
        <taxon>Eukaryota</taxon>
        <taxon>Amoebozoa</taxon>
        <taxon>Evosea</taxon>
        <taxon>Eumycetozoa</taxon>
        <taxon>Dictyostelia</taxon>
        <taxon>Acytosteliales</taxon>
        <taxon>Cavenderiaceae</taxon>
        <taxon>Cavenderia</taxon>
    </lineage>
</organism>
<accession>F4Q809</accession>
<dbReference type="PANTHER" id="PTHR44051:SF8">
    <property type="entry name" value="GLUTATHIONE S-TRANSFERASE GSTA"/>
    <property type="match status" value="1"/>
</dbReference>
<dbReference type="CDD" id="cd03048">
    <property type="entry name" value="GST_N_Ure2p_like"/>
    <property type="match status" value="1"/>
</dbReference>
<reference evidence="5" key="1">
    <citation type="journal article" date="2011" name="Genome Res.">
        <title>Phylogeny-wide analysis of social amoeba genomes highlights ancient origins for complex intercellular communication.</title>
        <authorList>
            <person name="Heidel A.J."/>
            <person name="Lawal H.M."/>
            <person name="Felder M."/>
            <person name="Schilde C."/>
            <person name="Helps N.R."/>
            <person name="Tunggal B."/>
            <person name="Rivero F."/>
            <person name="John U."/>
            <person name="Schleicher M."/>
            <person name="Eichinger L."/>
            <person name="Platzer M."/>
            <person name="Noegel A.A."/>
            <person name="Schaap P."/>
            <person name="Gloeckner G."/>
        </authorList>
    </citation>
    <scope>NUCLEOTIDE SEQUENCE [LARGE SCALE GENOMIC DNA]</scope>
    <source>
        <strain evidence="5">SH3</strain>
    </source>
</reference>
<evidence type="ECO:0000256" key="1">
    <source>
        <dbReference type="ARBA" id="ARBA00007409"/>
    </source>
</evidence>
<dbReference type="AlphaFoldDB" id="F4Q809"/>
<feature type="domain" description="GST N-terminal" evidence="2">
    <location>
        <begin position="6"/>
        <end position="95"/>
    </location>
</feature>
<dbReference type="SUPFAM" id="SSF52833">
    <property type="entry name" value="Thioredoxin-like"/>
    <property type="match status" value="1"/>
</dbReference>
<dbReference type="PROSITE" id="PS50404">
    <property type="entry name" value="GST_NTER"/>
    <property type="match status" value="1"/>
</dbReference>
<evidence type="ECO:0008006" key="6">
    <source>
        <dbReference type="Google" id="ProtNLM"/>
    </source>
</evidence>
<dbReference type="Gene3D" id="3.40.30.10">
    <property type="entry name" value="Glutaredoxin"/>
    <property type="match status" value="1"/>
</dbReference>
<dbReference type="RefSeq" id="XP_004352234.1">
    <property type="nucleotide sequence ID" value="XM_004352182.1"/>
</dbReference>
<dbReference type="PANTHER" id="PTHR44051">
    <property type="entry name" value="GLUTATHIONE S-TRANSFERASE-RELATED"/>
    <property type="match status" value="1"/>
</dbReference>
<evidence type="ECO:0000259" key="3">
    <source>
        <dbReference type="PROSITE" id="PS50405"/>
    </source>
</evidence>
<dbReference type="SFLD" id="SFLDG01151">
    <property type="entry name" value="Main.2:_Nu-like"/>
    <property type="match status" value="1"/>
</dbReference>
<dbReference type="Proteomes" id="UP000007797">
    <property type="component" value="Unassembled WGS sequence"/>
</dbReference>
<dbReference type="Pfam" id="PF00043">
    <property type="entry name" value="GST_C"/>
    <property type="match status" value="1"/>
</dbReference>
<dbReference type="STRING" id="1054147.F4Q809"/>
<dbReference type="SUPFAM" id="SSF47616">
    <property type="entry name" value="GST C-terminal domain-like"/>
    <property type="match status" value="1"/>
</dbReference>